<dbReference type="PROSITE" id="PS50086">
    <property type="entry name" value="TBC_RABGAP"/>
    <property type="match status" value="1"/>
</dbReference>
<dbReference type="Proteomes" id="UP000319663">
    <property type="component" value="Unassembled WGS sequence"/>
</dbReference>
<reference evidence="13 14" key="1">
    <citation type="submission" date="2019-06" db="EMBL/GenBank/DDBJ databases">
        <title>Wine fermentation using esterase from Monascus purpureus.</title>
        <authorList>
            <person name="Geng C."/>
            <person name="Zhang Y."/>
        </authorList>
    </citation>
    <scope>NUCLEOTIDE SEQUENCE [LARGE SCALE GENOMIC DNA]</scope>
    <source>
        <strain evidence="13">HQ1</strain>
    </source>
</reference>
<comment type="caution">
    <text evidence="13">The sequence shown here is derived from an EMBL/GenBank/DDBJ whole genome shotgun (WGS) entry which is preliminary data.</text>
</comment>
<evidence type="ECO:0000256" key="9">
    <source>
        <dbReference type="ARBA" id="ARBA00072088"/>
    </source>
</evidence>
<feature type="compositionally biased region" description="Pro residues" evidence="11">
    <location>
        <begin position="529"/>
        <end position="554"/>
    </location>
</feature>
<feature type="compositionally biased region" description="Basic and acidic residues" evidence="11">
    <location>
        <begin position="821"/>
        <end position="844"/>
    </location>
</feature>
<feature type="compositionally biased region" description="Acidic residues" evidence="11">
    <location>
        <begin position="439"/>
        <end position="452"/>
    </location>
</feature>
<evidence type="ECO:0000256" key="3">
    <source>
        <dbReference type="ARBA" id="ARBA00022468"/>
    </source>
</evidence>
<dbReference type="GO" id="GO:0015031">
    <property type="term" value="P:protein transport"/>
    <property type="evidence" value="ECO:0007669"/>
    <property type="project" value="UniProtKB-KW"/>
</dbReference>
<dbReference type="STRING" id="5098.A0A507QMG2"/>
<dbReference type="InterPro" id="IPR050302">
    <property type="entry name" value="Rab_GAP_TBC_domain"/>
</dbReference>
<proteinExistence type="inferred from homology"/>
<feature type="compositionally biased region" description="Pro residues" evidence="11">
    <location>
        <begin position="419"/>
        <end position="429"/>
    </location>
</feature>
<evidence type="ECO:0000256" key="7">
    <source>
        <dbReference type="ARBA" id="ARBA00023054"/>
    </source>
</evidence>
<dbReference type="FunFam" id="1.10.472.80:FF:000044">
    <property type="entry name" value="GTPase-activating protein GYP5"/>
    <property type="match status" value="1"/>
</dbReference>
<dbReference type="PANTHER" id="PTHR47219:SF9">
    <property type="entry name" value="GTPASE ACTIVATING PROTEIN AND CENTROSOME-ASSOCIATED, ISOFORM B"/>
    <property type="match status" value="1"/>
</dbReference>
<name>A0A507QMG2_MONPU</name>
<accession>A0A507QMG2</accession>
<gene>
    <name evidence="13" type="primary">GYP5</name>
    <name evidence="13" type="ORF">MPDQ_003701</name>
</gene>
<keyword evidence="5" id="KW-0931">ER-Golgi transport</keyword>
<comment type="similarity">
    <text evidence="8">Belongs to the GYP5 family.</text>
</comment>
<dbReference type="PANTHER" id="PTHR47219">
    <property type="entry name" value="RAB GTPASE-ACTIVATING PROTEIN 1-LIKE"/>
    <property type="match status" value="1"/>
</dbReference>
<comment type="subcellular location">
    <subcellularLocation>
        <location evidence="1">Cytoplasm</location>
    </subcellularLocation>
</comment>
<dbReference type="InterPro" id="IPR035969">
    <property type="entry name" value="Rab-GAP_TBC_sf"/>
</dbReference>
<dbReference type="EMBL" id="VIFY01000230">
    <property type="protein sequence ID" value="TQB68295.1"/>
    <property type="molecule type" value="Genomic_DNA"/>
</dbReference>
<dbReference type="Pfam" id="PF01239">
    <property type="entry name" value="PPTA"/>
    <property type="match status" value="4"/>
</dbReference>
<dbReference type="SUPFAM" id="SSF47923">
    <property type="entry name" value="Ypt/Rab-GAP domain of gyp1p"/>
    <property type="match status" value="2"/>
</dbReference>
<feature type="compositionally biased region" description="Polar residues" evidence="11">
    <location>
        <begin position="650"/>
        <end position="659"/>
    </location>
</feature>
<dbReference type="PROSITE" id="PS51147">
    <property type="entry name" value="PFTA"/>
    <property type="match status" value="4"/>
</dbReference>
<dbReference type="GO" id="GO:0005737">
    <property type="term" value="C:cytoplasm"/>
    <property type="evidence" value="ECO:0007669"/>
    <property type="project" value="UniProtKB-SubCell"/>
</dbReference>
<keyword evidence="7 10" id="KW-0175">Coiled coil</keyword>
<feature type="region of interest" description="Disordered" evidence="11">
    <location>
        <begin position="382"/>
        <end position="623"/>
    </location>
</feature>
<dbReference type="InterPro" id="IPR002088">
    <property type="entry name" value="Prenyl_trans_a"/>
</dbReference>
<dbReference type="SMART" id="SM00164">
    <property type="entry name" value="TBC"/>
    <property type="match status" value="1"/>
</dbReference>
<dbReference type="Gene3D" id="1.10.8.270">
    <property type="entry name" value="putative rabgap domain of human tbc1 domain family member 14 like domains"/>
    <property type="match status" value="1"/>
</dbReference>
<evidence type="ECO:0000256" key="4">
    <source>
        <dbReference type="ARBA" id="ARBA00022490"/>
    </source>
</evidence>
<dbReference type="GO" id="GO:0016192">
    <property type="term" value="P:vesicle-mediated transport"/>
    <property type="evidence" value="ECO:0007669"/>
    <property type="project" value="UniProtKB-KW"/>
</dbReference>
<dbReference type="AlphaFoldDB" id="A0A507QMG2"/>
<feature type="region of interest" description="Disordered" evidence="11">
    <location>
        <begin position="650"/>
        <end position="679"/>
    </location>
</feature>
<evidence type="ECO:0000256" key="2">
    <source>
        <dbReference type="ARBA" id="ARBA00022448"/>
    </source>
</evidence>
<protein>
    <recommendedName>
        <fullName evidence="9">GTPase-activating protein GYP5</fullName>
    </recommendedName>
</protein>
<evidence type="ECO:0000256" key="8">
    <source>
        <dbReference type="ARBA" id="ARBA00061661"/>
    </source>
</evidence>
<organism evidence="13 14">
    <name type="scientific">Monascus purpureus</name>
    <name type="common">Red mold</name>
    <name type="synonym">Monascus anka</name>
    <dbReference type="NCBI Taxonomy" id="5098"/>
    <lineage>
        <taxon>Eukaryota</taxon>
        <taxon>Fungi</taxon>
        <taxon>Dikarya</taxon>
        <taxon>Ascomycota</taxon>
        <taxon>Pezizomycotina</taxon>
        <taxon>Eurotiomycetes</taxon>
        <taxon>Eurotiomycetidae</taxon>
        <taxon>Eurotiales</taxon>
        <taxon>Aspergillaceae</taxon>
        <taxon>Monascus</taxon>
    </lineage>
</organism>
<dbReference type="Gene3D" id="1.10.472.80">
    <property type="entry name" value="Ypt/Rab-GAP domain of gyp1p, domain 3"/>
    <property type="match status" value="1"/>
</dbReference>
<feature type="compositionally biased region" description="Polar residues" evidence="11">
    <location>
        <begin position="400"/>
        <end position="414"/>
    </location>
</feature>
<keyword evidence="6" id="KW-0653">Protein transport</keyword>
<evidence type="ECO:0000256" key="1">
    <source>
        <dbReference type="ARBA" id="ARBA00004496"/>
    </source>
</evidence>
<dbReference type="Gene3D" id="1.25.40.120">
    <property type="entry name" value="Protein prenylyltransferase"/>
    <property type="match status" value="1"/>
</dbReference>
<keyword evidence="4" id="KW-0963">Cytoplasm</keyword>
<feature type="region of interest" description="Disordered" evidence="11">
    <location>
        <begin position="769"/>
        <end position="844"/>
    </location>
</feature>
<dbReference type="GO" id="GO:0005096">
    <property type="term" value="F:GTPase activator activity"/>
    <property type="evidence" value="ECO:0007669"/>
    <property type="project" value="UniProtKB-KW"/>
</dbReference>
<evidence type="ECO:0000313" key="13">
    <source>
        <dbReference type="EMBL" id="TQB68295.1"/>
    </source>
</evidence>
<evidence type="ECO:0000256" key="6">
    <source>
        <dbReference type="ARBA" id="ARBA00022927"/>
    </source>
</evidence>
<feature type="compositionally biased region" description="Polar residues" evidence="11">
    <location>
        <begin position="669"/>
        <end position="679"/>
    </location>
</feature>
<dbReference type="InterPro" id="IPR000195">
    <property type="entry name" value="Rab-GAP-TBC_dom"/>
</dbReference>
<feature type="compositionally biased region" description="Polar residues" evidence="11">
    <location>
        <begin position="565"/>
        <end position="598"/>
    </location>
</feature>
<feature type="domain" description="Rab-GAP TBC" evidence="12">
    <location>
        <begin position="734"/>
        <end position="1019"/>
    </location>
</feature>
<evidence type="ECO:0000313" key="14">
    <source>
        <dbReference type="Proteomes" id="UP000319663"/>
    </source>
</evidence>
<dbReference type="Gene3D" id="1.10.10.750">
    <property type="entry name" value="Ypt/Rab-GAP domain of gyp1p, domain 1"/>
    <property type="match status" value="1"/>
</dbReference>
<feature type="compositionally biased region" description="Low complexity" evidence="11">
    <location>
        <begin position="794"/>
        <end position="803"/>
    </location>
</feature>
<keyword evidence="14" id="KW-1185">Reference proteome</keyword>
<evidence type="ECO:0000259" key="12">
    <source>
        <dbReference type="PROSITE" id="PS50086"/>
    </source>
</evidence>
<dbReference type="SUPFAM" id="SSF48439">
    <property type="entry name" value="Protein prenylyltransferase"/>
    <property type="match status" value="1"/>
</dbReference>
<keyword evidence="3" id="KW-0343">GTPase activation</keyword>
<sequence length="1262" mass="142777">MGSHGVPRYQLQERSEEARQQELHKIEKYKYLEGLICERIAEHQYTPETLQKTTELLTSNPEYYTVWNYRRQVLQHLFCLEKSDEPSKIVGLIESDLQFLVPLLRRFPKCYWIWNHRSWLLNESKLLLPAPTARKFWQAELGLVNKMLSLDSRNFHGWGYRRLVVQSLKMLTPDSDEQKKISQEEFEYSKKMIGANLSNFSAWHYRTKLIQQLLNEKFAGEAERRKMLDDELDLIHLALCDPYDQSLWFYHQNLMCSFDPATAAQTMAPHLTNAERLDYIRQEIEIIQEMLDGAEDCKYIYQALIECTLLASKVEGAMSSADRQNVLSWLSELQGLDPLRKGRWLDLRRTLSGVRITKGLVLTPGFSNAWDLRAHFMSSNQEPFEDAHETASDAMPSPLPQGNSTRSLTNPSPTSGSPAHPPSLPPRSPPAENEKQDYFTDDPSSDNQSDVEDTPRKQKLQKSPLLTAHRLSTSSLDDVNLAGNKEDEDESSGQNTRPVPSPPPVPARDSMSSHHSNMMGLSGALPSVPWAPPPPIHKNSPPSPPAPAPPPPPTRKFTSPFAWLTRSSTTPKETKPPQHSTGGHRSTAASVSTMSSNADHLAKLPEDDVDGVNGVSKKQKRSSLKDQFKILRMREEGPIAENDVSSIASGNASIKSPRSIQEEGEIHVSTPQTSPSAVTVNPSLPPGTVSGISTSATDASAPVDWELWQQLVNEGPTALTGASSEELHAAIKRGIPQTIRGVIWQVMADSRNPELEEVYRELVARGTDKEKEHLVNGNGHPSSGNASDKDKESMVSSRSSVRSDNSGMVGHLNNGTSSPSHEQDLEKLAKEHAAREAAQQKKAREQAAALQKLEKTIRRDLGARTSYSRYFISQGNQDALFGLCKAYALYDEAVGYAQGMNFIAMPLLFNVGTRVSAEDKKAYLTELQMDEAEAFTLLVKLMNKYGLREMFVHEMPGLHRSLYLFERLLEDLEPALYCHLRRREVPPQLYATQWFLTLFAYRFPLQLVLRIYDLVFEEGLESAILRFAIAIMRRNADTLLGMKDMSPLTSFLKERLFDVYIDKQPSPSSILESGFFGSSGAADKEVYRADIMVQDACAIPLTKEMVKEYTSEWEEKCRVEKERELELETLKQTVTKQAARIRKLEERTETSDKEHVQLASELVRLKVENEELEDLTDALKIQVQELKNVVDKQPEEVEAKLRTEMDRIMQRNVEVQNENRAMEEQMAEMEKELVDAKMKWAEINENHEALKQKWSDLRKALD</sequence>
<evidence type="ECO:0000256" key="5">
    <source>
        <dbReference type="ARBA" id="ARBA00022892"/>
    </source>
</evidence>
<keyword evidence="2" id="KW-0813">Transport</keyword>
<feature type="coiled-coil region" evidence="10">
    <location>
        <begin position="1127"/>
        <end position="1246"/>
    </location>
</feature>
<dbReference type="GO" id="GO:0008318">
    <property type="term" value="F:protein prenyltransferase activity"/>
    <property type="evidence" value="ECO:0007669"/>
    <property type="project" value="InterPro"/>
</dbReference>
<evidence type="ECO:0000256" key="11">
    <source>
        <dbReference type="SAM" id="MobiDB-lite"/>
    </source>
</evidence>
<dbReference type="Pfam" id="PF23436">
    <property type="entry name" value="RabGap-TBC_2"/>
    <property type="match status" value="1"/>
</dbReference>
<evidence type="ECO:0000256" key="10">
    <source>
        <dbReference type="SAM" id="Coils"/>
    </source>
</evidence>